<feature type="signal peptide" evidence="3">
    <location>
        <begin position="1"/>
        <end position="20"/>
    </location>
</feature>
<dbReference type="CDD" id="cd00037">
    <property type="entry name" value="CLECT"/>
    <property type="match status" value="1"/>
</dbReference>
<reference evidence="5" key="1">
    <citation type="journal article" date="2023" name="G3 (Bethesda)">
        <title>A reference genome for the long-term kleptoplast-retaining sea slug Elysia crispata morphotype clarki.</title>
        <authorList>
            <person name="Eastman K.E."/>
            <person name="Pendleton A.L."/>
            <person name="Shaikh M.A."/>
            <person name="Suttiyut T."/>
            <person name="Ogas R."/>
            <person name="Tomko P."/>
            <person name="Gavelis G."/>
            <person name="Widhalm J.R."/>
            <person name="Wisecaver J.H."/>
        </authorList>
    </citation>
    <scope>NUCLEOTIDE SEQUENCE</scope>
    <source>
        <strain evidence="5">ECLA1</strain>
    </source>
</reference>
<comment type="caution">
    <text evidence="5">The sequence shown here is derived from an EMBL/GenBank/DDBJ whole genome shotgun (WGS) entry which is preliminary data.</text>
</comment>
<dbReference type="InterPro" id="IPR016186">
    <property type="entry name" value="C-type_lectin-like/link_sf"/>
</dbReference>
<keyword evidence="3" id="KW-0732">Signal</keyword>
<evidence type="ECO:0000313" key="6">
    <source>
        <dbReference type="Proteomes" id="UP001283361"/>
    </source>
</evidence>
<name>A0AAE1AL92_9GAST</name>
<feature type="domain" description="C-type lectin" evidence="4">
    <location>
        <begin position="41"/>
        <end position="160"/>
    </location>
</feature>
<keyword evidence="2" id="KW-0472">Membrane</keyword>
<dbReference type="PROSITE" id="PS50041">
    <property type="entry name" value="C_TYPE_LECTIN_2"/>
    <property type="match status" value="1"/>
</dbReference>
<protein>
    <recommendedName>
        <fullName evidence="4">C-type lectin domain-containing protein</fullName>
    </recommendedName>
</protein>
<sequence>MSWPSPWFCISLILAMLLFSLDLGPRFPAVLSFTSPKTITTAYRAYDLYDASVTKTNAETLCLGAGVELATFGSNAEFQALLSAIDADSDVNSEQFWINPTIISSVPYFGSEAVSGSSWFTGEPDNSCTTCCYRIKPGYFFYSNGLADYSCTVSYHYICTTTSTTTGALSTAVVPVIIPSADVNNVSLSTGEQMALLYLGFVLGGTLLLSCMCTGFWVGVNRRRRRVKEHPEPHDSDDSEFSCEEEEGGIEEFSGDGDYGVDGEDFILSVDGKFPKQHQIRDVTIPSPTNLDLQPNRKWIR</sequence>
<keyword evidence="2" id="KW-1133">Transmembrane helix</keyword>
<dbReference type="EMBL" id="JAWDGP010001628">
    <property type="protein sequence ID" value="KAK3789708.1"/>
    <property type="molecule type" value="Genomic_DNA"/>
</dbReference>
<keyword evidence="2" id="KW-0812">Transmembrane</keyword>
<feature type="transmembrane region" description="Helical" evidence="2">
    <location>
        <begin position="195"/>
        <end position="220"/>
    </location>
</feature>
<dbReference type="AlphaFoldDB" id="A0AAE1AL92"/>
<feature type="region of interest" description="Disordered" evidence="1">
    <location>
        <begin position="227"/>
        <end position="247"/>
    </location>
</feature>
<evidence type="ECO:0000259" key="4">
    <source>
        <dbReference type="PROSITE" id="PS50041"/>
    </source>
</evidence>
<evidence type="ECO:0000313" key="5">
    <source>
        <dbReference type="EMBL" id="KAK3789708.1"/>
    </source>
</evidence>
<feature type="chain" id="PRO_5042219209" description="C-type lectin domain-containing protein" evidence="3">
    <location>
        <begin position="21"/>
        <end position="301"/>
    </location>
</feature>
<dbReference type="SUPFAM" id="SSF56436">
    <property type="entry name" value="C-type lectin-like"/>
    <property type="match status" value="1"/>
</dbReference>
<organism evidence="5 6">
    <name type="scientific">Elysia crispata</name>
    <name type="common">lettuce slug</name>
    <dbReference type="NCBI Taxonomy" id="231223"/>
    <lineage>
        <taxon>Eukaryota</taxon>
        <taxon>Metazoa</taxon>
        <taxon>Spiralia</taxon>
        <taxon>Lophotrochozoa</taxon>
        <taxon>Mollusca</taxon>
        <taxon>Gastropoda</taxon>
        <taxon>Heterobranchia</taxon>
        <taxon>Euthyneura</taxon>
        <taxon>Panpulmonata</taxon>
        <taxon>Sacoglossa</taxon>
        <taxon>Placobranchoidea</taxon>
        <taxon>Plakobranchidae</taxon>
        <taxon>Elysia</taxon>
    </lineage>
</organism>
<gene>
    <name evidence="5" type="ORF">RRG08_036001</name>
</gene>
<dbReference type="Proteomes" id="UP001283361">
    <property type="component" value="Unassembled WGS sequence"/>
</dbReference>
<evidence type="ECO:0000256" key="1">
    <source>
        <dbReference type="SAM" id="MobiDB-lite"/>
    </source>
</evidence>
<dbReference type="InterPro" id="IPR001304">
    <property type="entry name" value="C-type_lectin-like"/>
</dbReference>
<accession>A0AAE1AL92</accession>
<evidence type="ECO:0000256" key="2">
    <source>
        <dbReference type="SAM" id="Phobius"/>
    </source>
</evidence>
<dbReference type="InterPro" id="IPR016187">
    <property type="entry name" value="CTDL_fold"/>
</dbReference>
<keyword evidence="6" id="KW-1185">Reference proteome</keyword>
<evidence type="ECO:0000256" key="3">
    <source>
        <dbReference type="SAM" id="SignalP"/>
    </source>
</evidence>
<feature type="compositionally biased region" description="Acidic residues" evidence="1">
    <location>
        <begin position="237"/>
        <end position="247"/>
    </location>
</feature>
<dbReference type="Gene3D" id="3.10.100.10">
    <property type="entry name" value="Mannose-Binding Protein A, subunit A"/>
    <property type="match status" value="1"/>
</dbReference>
<proteinExistence type="predicted"/>